<organism evidence="3 4">
    <name type="scientific">Colletotrichum tabaci</name>
    <dbReference type="NCBI Taxonomy" id="1209068"/>
    <lineage>
        <taxon>Eukaryota</taxon>
        <taxon>Fungi</taxon>
        <taxon>Dikarya</taxon>
        <taxon>Ascomycota</taxon>
        <taxon>Pezizomycotina</taxon>
        <taxon>Sordariomycetes</taxon>
        <taxon>Hypocreomycetidae</taxon>
        <taxon>Glomerellales</taxon>
        <taxon>Glomerellaceae</taxon>
        <taxon>Colletotrichum</taxon>
        <taxon>Colletotrichum destructivum species complex</taxon>
    </lineage>
</organism>
<protein>
    <submittedName>
        <fullName evidence="3">Ankyrin and het domain-containing protein</fullName>
    </submittedName>
</protein>
<keyword evidence="4" id="KW-1185">Reference proteome</keyword>
<dbReference type="PANTHER" id="PTHR24148:SF73">
    <property type="entry name" value="HET DOMAIN PROTEIN (AFU_ORTHOLOGUE AFUA_8G01020)"/>
    <property type="match status" value="1"/>
</dbReference>
<evidence type="ECO:0000313" key="4">
    <source>
        <dbReference type="Proteomes" id="UP001327957"/>
    </source>
</evidence>
<dbReference type="InterPro" id="IPR052895">
    <property type="entry name" value="HetReg/Transcr_Mod"/>
</dbReference>
<proteinExistence type="predicted"/>
<dbReference type="Pfam" id="PF06985">
    <property type="entry name" value="HET"/>
    <property type="match status" value="1"/>
</dbReference>
<feature type="region of interest" description="Disordered" evidence="1">
    <location>
        <begin position="482"/>
        <end position="512"/>
    </location>
</feature>
<dbReference type="Pfam" id="PF26639">
    <property type="entry name" value="Het-6_barrel"/>
    <property type="match status" value="1"/>
</dbReference>
<name>A0AAV9TM05_9PEZI</name>
<sequence length="712" mass="80386">MASYYPYKPLNLPHETRILTVHPGKFADEVRCSITHLSLASPQEPYEALSYCWSKGVDRDPGIDPDTEIPWAVHGRDEAGNTVSESGQSRWRDLVDHPYQGENYIRMGGRMPDAPVLCDGVEVVVGGELFRALRRLRRENAALRIWVDALCINQRDVAERNEHVRIMGRVYAGAERTRVWLGESTQMDVHAVQTMFAISDVFDDLFVGRKVVGDDSTMQEVQWHFHNTADTSSLDWGLLADLLDRAWFKRTWIIQEVVNSRDISVHLGSMEFPWDLMAQIITTLSAFKLQTLISECKAFKAIAYMEHLRTARADGSGSPATTDLLTMLEELRDFKATIPSDKIYGILGLAQLDDDFIVDYSQSPEEVFTGFAVKQLESGSLHILTHCVDSSKPTTLALPSWVPDWSRPGWTEPFRIRGLKASVSGEAKPSININESTGVLRIKGRILDAVAEVETARNIPNPNQRGPLDGGIEDLDFPEMARYGGPTMDGEQLQGDDGDDGDGDSKTKRPVNDAEYRLRKTMERMGEHAEKWYRSLVDVAFPDKRATPRLWENLWRTLMCDRTRDNDRPGDECAAGMDVYYLSVLEPRKGIARILQDRTDHRVASHGLAPRDGEAYYMREKVAAETFIGAHTKWTYNRRFFRSADGRFGWAVDGTGPGDRVVVFYGCDYPFILRDTGRGSFRIIGDCYIHGLMDGEGMENKASFTEMKFDIV</sequence>
<dbReference type="PANTHER" id="PTHR24148">
    <property type="entry name" value="ANKYRIN REPEAT DOMAIN-CONTAINING PROTEIN 39 HOMOLOG-RELATED"/>
    <property type="match status" value="1"/>
</dbReference>
<feature type="compositionally biased region" description="Basic and acidic residues" evidence="1">
    <location>
        <begin position="503"/>
        <end position="512"/>
    </location>
</feature>
<evidence type="ECO:0000313" key="3">
    <source>
        <dbReference type="EMBL" id="KAK6223067.1"/>
    </source>
</evidence>
<accession>A0AAV9TM05</accession>
<comment type="caution">
    <text evidence="3">The sequence shown here is derived from an EMBL/GenBank/DDBJ whole genome shotgun (WGS) entry which is preliminary data.</text>
</comment>
<evidence type="ECO:0000259" key="2">
    <source>
        <dbReference type="Pfam" id="PF06985"/>
    </source>
</evidence>
<feature type="domain" description="Heterokaryon incompatibility" evidence="2">
    <location>
        <begin position="123"/>
        <end position="256"/>
    </location>
</feature>
<gene>
    <name evidence="3" type="ORF">QIS74_03912</name>
</gene>
<dbReference type="Proteomes" id="UP001327957">
    <property type="component" value="Unassembled WGS sequence"/>
</dbReference>
<evidence type="ECO:0000256" key="1">
    <source>
        <dbReference type="SAM" id="MobiDB-lite"/>
    </source>
</evidence>
<reference evidence="3 4" key="1">
    <citation type="submission" date="2023-04" db="EMBL/GenBank/DDBJ databases">
        <title>Colletotrichum tabacum stain YC1 causing leaf anthracnose on Nicotiana tabacum(L.) cv.</title>
        <authorList>
            <person name="Ji Z."/>
            <person name="Wang M."/>
            <person name="Zhang J."/>
            <person name="Wang N."/>
            <person name="Zhou Z."/>
        </authorList>
    </citation>
    <scope>NUCLEOTIDE SEQUENCE [LARGE SCALE GENOMIC DNA]</scope>
    <source>
        <strain evidence="3 4">YC1</strain>
    </source>
</reference>
<dbReference type="InterPro" id="IPR010730">
    <property type="entry name" value="HET"/>
</dbReference>
<dbReference type="EMBL" id="JASAOK010000016">
    <property type="protein sequence ID" value="KAK6223067.1"/>
    <property type="molecule type" value="Genomic_DNA"/>
</dbReference>
<dbReference type="AlphaFoldDB" id="A0AAV9TM05"/>